<proteinExistence type="predicted"/>
<sequence length="149" mass="17488">MNINENNALNENKSIAIGLNAEDENTAKKIKFKIAKKLNYRNYLFIVFVVILWVAIAFIIDKIVTWNTDFSWEFTTTTGSFICFLIWIIIGFIRNRRTVRFYGDQRRRYDSTYTIEEAKNRKKARIIFLIGLILLIAGIIKLIITLTNQ</sequence>
<gene>
    <name evidence="2" type="ORF">MCORR_v1c03510</name>
</gene>
<keyword evidence="1" id="KW-1133">Transmembrane helix</keyword>
<dbReference type="Proteomes" id="UP000239785">
    <property type="component" value="Unassembled WGS sequence"/>
</dbReference>
<feature type="transmembrane region" description="Helical" evidence="1">
    <location>
        <begin position="72"/>
        <end position="93"/>
    </location>
</feature>
<feature type="transmembrane region" description="Helical" evidence="1">
    <location>
        <begin position="43"/>
        <end position="60"/>
    </location>
</feature>
<evidence type="ECO:0008006" key="4">
    <source>
        <dbReference type="Google" id="ProtNLM"/>
    </source>
</evidence>
<feature type="transmembrane region" description="Helical" evidence="1">
    <location>
        <begin position="126"/>
        <end position="144"/>
    </location>
</feature>
<dbReference type="EMBL" id="PHNF01000001">
    <property type="protein sequence ID" value="PPE06720.1"/>
    <property type="molecule type" value="Genomic_DNA"/>
</dbReference>
<keyword evidence="1" id="KW-0472">Membrane</keyword>
<organism evidence="2 3">
    <name type="scientific">Mesoplasma corruscae</name>
    <dbReference type="NCBI Taxonomy" id="216874"/>
    <lineage>
        <taxon>Bacteria</taxon>
        <taxon>Bacillati</taxon>
        <taxon>Mycoplasmatota</taxon>
        <taxon>Mollicutes</taxon>
        <taxon>Entomoplasmatales</taxon>
        <taxon>Entomoplasmataceae</taxon>
        <taxon>Mesoplasma</taxon>
    </lineage>
</organism>
<accession>A0A2S5RHE1</accession>
<reference evidence="2 3" key="1">
    <citation type="submission" date="2017-11" db="EMBL/GenBank/DDBJ databases">
        <title>Genome sequence of Mesoplasma corruscae ELCA-2 (ATCC 49579).</title>
        <authorList>
            <person name="Lo W.-S."/>
            <person name="Kuo C.-H."/>
        </authorList>
    </citation>
    <scope>NUCLEOTIDE SEQUENCE [LARGE SCALE GENOMIC DNA]</scope>
    <source>
        <strain evidence="2 3">ELCA-2</strain>
    </source>
</reference>
<protein>
    <recommendedName>
        <fullName evidence="4">DUF3899 domain-containing protein</fullName>
    </recommendedName>
</protein>
<comment type="caution">
    <text evidence="2">The sequence shown here is derived from an EMBL/GenBank/DDBJ whole genome shotgun (WGS) entry which is preliminary data.</text>
</comment>
<dbReference type="RefSeq" id="WP_104207889.1">
    <property type="nucleotide sequence ID" value="NZ_PHNF01000001.1"/>
</dbReference>
<evidence type="ECO:0000313" key="2">
    <source>
        <dbReference type="EMBL" id="PPE06720.1"/>
    </source>
</evidence>
<evidence type="ECO:0000256" key="1">
    <source>
        <dbReference type="SAM" id="Phobius"/>
    </source>
</evidence>
<evidence type="ECO:0000313" key="3">
    <source>
        <dbReference type="Proteomes" id="UP000239785"/>
    </source>
</evidence>
<keyword evidence="3" id="KW-1185">Reference proteome</keyword>
<name>A0A2S5RHE1_9MOLU</name>
<dbReference type="AlphaFoldDB" id="A0A2S5RHE1"/>
<keyword evidence="1" id="KW-0812">Transmembrane</keyword>